<evidence type="ECO:0000256" key="1">
    <source>
        <dbReference type="SAM" id="MobiDB-lite"/>
    </source>
</evidence>
<dbReference type="Gene3D" id="1.10.418.10">
    <property type="entry name" value="Calponin-like domain"/>
    <property type="match status" value="1"/>
</dbReference>
<feature type="region of interest" description="Disordered" evidence="1">
    <location>
        <begin position="1"/>
        <end position="47"/>
    </location>
</feature>
<dbReference type="EMBL" id="OD565304">
    <property type="protein sequence ID" value="CAD7441408.1"/>
    <property type="molecule type" value="Genomic_DNA"/>
</dbReference>
<dbReference type="InterPro" id="IPR050540">
    <property type="entry name" value="F-actin_Monoox_Mical"/>
</dbReference>
<organism evidence="3">
    <name type="scientific">Timema bartmani</name>
    <dbReference type="NCBI Taxonomy" id="61472"/>
    <lineage>
        <taxon>Eukaryota</taxon>
        <taxon>Metazoa</taxon>
        <taxon>Ecdysozoa</taxon>
        <taxon>Arthropoda</taxon>
        <taxon>Hexapoda</taxon>
        <taxon>Insecta</taxon>
        <taxon>Pterygota</taxon>
        <taxon>Neoptera</taxon>
        <taxon>Polyneoptera</taxon>
        <taxon>Phasmatodea</taxon>
        <taxon>Timematodea</taxon>
        <taxon>Timematoidea</taxon>
        <taxon>Timematidae</taxon>
        <taxon>Timema</taxon>
    </lineage>
</organism>
<evidence type="ECO:0000313" key="3">
    <source>
        <dbReference type="EMBL" id="CAD7441408.1"/>
    </source>
</evidence>
<accession>A0A7R9EU78</accession>
<evidence type="ECO:0000259" key="2">
    <source>
        <dbReference type="PROSITE" id="PS50021"/>
    </source>
</evidence>
<dbReference type="PROSITE" id="PS50021">
    <property type="entry name" value="CH"/>
    <property type="match status" value="1"/>
</dbReference>
<dbReference type="Pfam" id="PF00307">
    <property type="entry name" value="CH"/>
    <property type="match status" value="1"/>
</dbReference>
<sequence>MYRFVKGGGGGGGSSSGAPGGVSRLFVQGTREGGDRDDVNGAAPATEMSGIQDLRAVHRFRRLDAEVEGSNLETTRTARRPGGGRSVTTRVLRKTTTLTRGEERTVTESLLQRAGEGKLVHVTERVVLAPSTHPVTTKRAKVYVAGILCVHTHKQLIYDIPLAPWTSRDKCQNQQIESVPATGVLKPSFLLASPACLWFGVSELGSPASRPAHLSPQACKCLPSPLLPPYSPLLPPYSPLSPPYSPLSPVSRLVLRVGGRSWTGSAVYLCPLYNVKLSGTVDAEPLVHFTCPPIPQYFHSINLPCWEDNAPQCPGGLSDIVVGQEPNVSAREVLLRWARRSTSKYPGVRVADFTSSWKDGMAFNALIHRNRPDLIDWRTIRTRMVRERLETAFSIAEREYGVTRLLDPEGVTRTLPEMTLLLHWISLLRELHGYYWETALSFSRSRVINLPSNIRQVWQRWLVEVASSSLPQHTTFRHN</sequence>
<dbReference type="SMART" id="SM00033">
    <property type="entry name" value="CH"/>
    <property type="match status" value="1"/>
</dbReference>
<proteinExistence type="predicted"/>
<dbReference type="InterPro" id="IPR001715">
    <property type="entry name" value="CH_dom"/>
</dbReference>
<gene>
    <name evidence="3" type="ORF">TBIB3V08_LOCUS3876</name>
</gene>
<dbReference type="SUPFAM" id="SSF47576">
    <property type="entry name" value="Calponin-homology domain, CH-domain"/>
    <property type="match status" value="1"/>
</dbReference>
<protein>
    <recommendedName>
        <fullName evidence="2">Calponin-homology (CH) domain-containing protein</fullName>
    </recommendedName>
</protein>
<feature type="compositionally biased region" description="Gly residues" evidence="1">
    <location>
        <begin position="1"/>
        <end position="20"/>
    </location>
</feature>
<dbReference type="AlphaFoldDB" id="A0A7R9EU78"/>
<dbReference type="PANTHER" id="PTHR23167">
    <property type="entry name" value="CALPONIN HOMOLOGY DOMAIN-CONTAINING PROTEIN DDB_G0272472-RELATED"/>
    <property type="match status" value="1"/>
</dbReference>
<dbReference type="PANTHER" id="PTHR23167:SF86">
    <property type="entry name" value="CALPONIN-HOMOLOGY (CH) DOMAIN-CONTAINING PROTEIN"/>
    <property type="match status" value="1"/>
</dbReference>
<reference evidence="3" key="1">
    <citation type="submission" date="2020-11" db="EMBL/GenBank/DDBJ databases">
        <authorList>
            <person name="Tran Van P."/>
        </authorList>
    </citation>
    <scope>NUCLEOTIDE SEQUENCE</scope>
</reference>
<feature type="domain" description="Calponin-homology (CH)" evidence="2">
    <location>
        <begin position="328"/>
        <end position="431"/>
    </location>
</feature>
<dbReference type="InterPro" id="IPR036872">
    <property type="entry name" value="CH_dom_sf"/>
</dbReference>
<name>A0A7R9EU78_9NEOP</name>